<keyword evidence="1" id="KW-0732">Signal</keyword>
<accession>A0ABT3N1C1</accession>
<keyword evidence="3" id="KW-1185">Reference proteome</keyword>
<organism evidence="2 3">
    <name type="scientific">Endozoicomonas gorgoniicola</name>
    <dbReference type="NCBI Taxonomy" id="1234144"/>
    <lineage>
        <taxon>Bacteria</taxon>
        <taxon>Pseudomonadati</taxon>
        <taxon>Pseudomonadota</taxon>
        <taxon>Gammaproteobacteria</taxon>
        <taxon>Oceanospirillales</taxon>
        <taxon>Endozoicomonadaceae</taxon>
        <taxon>Endozoicomonas</taxon>
    </lineage>
</organism>
<feature type="signal peptide" evidence="1">
    <location>
        <begin position="1"/>
        <end position="31"/>
    </location>
</feature>
<reference evidence="2 3" key="1">
    <citation type="submission" date="2022-10" db="EMBL/GenBank/DDBJ databases">
        <title>High-quality genome sequences of two octocoral-associated bacteria, Endozoicomonas euniceicola EF212 and Endozoicomonas gorgoniicola PS125.</title>
        <authorList>
            <person name="Chiou Y.-J."/>
            <person name="Chen Y.-H."/>
        </authorList>
    </citation>
    <scope>NUCLEOTIDE SEQUENCE [LARGE SCALE GENOMIC DNA]</scope>
    <source>
        <strain evidence="2 3">PS125</strain>
    </source>
</reference>
<gene>
    <name evidence="2" type="ORF">NX722_22935</name>
</gene>
<evidence type="ECO:0000313" key="2">
    <source>
        <dbReference type="EMBL" id="MCW7555428.1"/>
    </source>
</evidence>
<proteinExistence type="predicted"/>
<dbReference type="RefSeq" id="WP_262565185.1">
    <property type="nucleotide sequence ID" value="NZ_JAPFCC010000001.1"/>
</dbReference>
<evidence type="ECO:0000313" key="3">
    <source>
        <dbReference type="Proteomes" id="UP001209854"/>
    </source>
</evidence>
<dbReference type="PROSITE" id="PS51257">
    <property type="entry name" value="PROKAR_LIPOPROTEIN"/>
    <property type="match status" value="1"/>
</dbReference>
<protein>
    <recommendedName>
        <fullName evidence="4">Autotransporter domain-containing protein</fullName>
    </recommendedName>
</protein>
<name>A0ABT3N1C1_9GAMM</name>
<dbReference type="EMBL" id="JAPFCC010000001">
    <property type="protein sequence ID" value="MCW7555428.1"/>
    <property type="molecule type" value="Genomic_DNA"/>
</dbReference>
<evidence type="ECO:0000256" key="1">
    <source>
        <dbReference type="SAM" id="SignalP"/>
    </source>
</evidence>
<dbReference type="Proteomes" id="UP001209854">
    <property type="component" value="Unassembled WGS sequence"/>
</dbReference>
<evidence type="ECO:0008006" key="4">
    <source>
        <dbReference type="Google" id="ProtNLM"/>
    </source>
</evidence>
<sequence length="1240" mass="126373">MESKHRDIFRRSILSSAILASLYSVSSVSLAASCPNPDASNNIGVPAGTTCNGGIEPDEAVDTVTIEGTVEGNVVNRNGLSRLIVDGGTVDGSINHEAANNSGTGIVKGAVVTGDLTNGANGVINSSIEIVDQVTIEGGIENQGEISFKSNHVSEYADYIPEAALEEGAEFQGANLGAIRVDHQTTIQGDIVNSGVIDIYIPQQEVDQSPPEPYPIEGVYLPNLEDEANEGYQVFPQSLSGIAVSNGSTAGNVINRSDISVHAGLAESDHPFFADTFPVNGITVNGHSTVSSIQNEGNISADNSGIYVEGNNTEDSTLVLGSVVNAKNALISSKNHGIYVDKARVQGSIINSGEIKTSFLSYVQSDGIHLNDALVEGDVKNEGTINAQNEGMLINGGTVKGSFINEGDITARSDGMYLKGGGVVEQDLVSSGNIKAIRHDGIDINDSTVKGSVLLSGSIEAGDNAIEIDGGFFDGDEEEGFVYTSIGGDLNNSASLTSVTVEEDEVNDASDGGDGFDMDHVKVGGSLINSGEINVTKKGFDLESITIGGDFINAAAITSAEEGIRLRKNSSDDDIESDFPEGTVLPIEIGGNFENSGNINSGSSGIDIEETTIGGNFQNSGDITAGSSSAIIIKASDINGSFINQGDLTANSVVIREEGDLPVKQRGISLISNLYNNDGSLEVERQLVIKESVFNSGNINANDEGIYIDNAVIGGVFDNSGNIQSGQQGITLNQTEVGSGFVNSGNIDAGDDGILIDNSSVSLIVNSGAITAGTTNEESSYGNGIKVYKGTGGEIRNTETGTITSVDDGIEVEIASGDTSINNAGVITAGDDGLDLQDVTGNITLGNSGTISATSDTIEIYDTAGNISLVNTNSLKAENDSGSSDTLDFGNIEGNVTITNSGTMTARGTNGGVDSLDIGNVDGDLQVSNSGTIESVSTEGNGGNDALDLYGISGNVAIVNSSQINANTNGDGNDALDIGGIGGNLEIVNSGTINANGDGESNNALDIGNISGNLVILNEGTMSSSGEGDGNHTIDITAATGGINFTNTGTLSGATTFSVKESSGAAVISNNNTVNGSLYAFELFNSNFTGDLANSGSITSGDDGIRLVDSTLAASSEHSGSVVNSADGTINSGDDAIRLLSSTLGGSLENHGTINASENAIDIDAGVVTGSLINSGSLSSVNETLSIGLDTSGNVYDGDESSIAGVINSGSMVASAGAVITVGNGNVGKIRLFAVSYGFQ</sequence>
<feature type="chain" id="PRO_5045131819" description="Autotransporter domain-containing protein" evidence="1">
    <location>
        <begin position="32"/>
        <end position="1240"/>
    </location>
</feature>
<comment type="caution">
    <text evidence="2">The sequence shown here is derived from an EMBL/GenBank/DDBJ whole genome shotgun (WGS) entry which is preliminary data.</text>
</comment>